<name>A0ABN2PMK7_9ACTN</name>
<organism evidence="1 2">
    <name type="scientific">Nocardioides lentus</name>
    <dbReference type="NCBI Taxonomy" id="338077"/>
    <lineage>
        <taxon>Bacteria</taxon>
        <taxon>Bacillati</taxon>
        <taxon>Actinomycetota</taxon>
        <taxon>Actinomycetes</taxon>
        <taxon>Propionibacteriales</taxon>
        <taxon>Nocardioidaceae</taxon>
        <taxon>Nocardioides</taxon>
    </lineage>
</organism>
<dbReference type="EMBL" id="BAAAMY010000007">
    <property type="protein sequence ID" value="GAA1926037.1"/>
    <property type="molecule type" value="Genomic_DNA"/>
</dbReference>
<comment type="caution">
    <text evidence="1">The sequence shown here is derived from an EMBL/GenBank/DDBJ whole genome shotgun (WGS) entry which is preliminary data.</text>
</comment>
<reference evidence="1 2" key="1">
    <citation type="journal article" date="2019" name="Int. J. Syst. Evol. Microbiol.">
        <title>The Global Catalogue of Microorganisms (GCM) 10K type strain sequencing project: providing services to taxonomists for standard genome sequencing and annotation.</title>
        <authorList>
            <consortium name="The Broad Institute Genomics Platform"/>
            <consortium name="The Broad Institute Genome Sequencing Center for Infectious Disease"/>
            <person name="Wu L."/>
            <person name="Ma J."/>
        </authorList>
    </citation>
    <scope>NUCLEOTIDE SEQUENCE [LARGE SCALE GENOMIC DNA]</scope>
    <source>
        <strain evidence="1 2">JCM 14046</strain>
    </source>
</reference>
<accession>A0ABN2PMK7</accession>
<sequence length="138" mass="14944">MVARMLDDPAYAATAGPRFADEVLATHRRVRAWPRLLGTPPWEVARLLPGPHRVVAARGRPGAGWDAGVPGSALFVGSATLPRHVVLVLAPDPGTGLGDRLLYDPARGERVLRGRDDAVRSRLRLSGWDHLWAVVAPR</sequence>
<evidence type="ECO:0000313" key="1">
    <source>
        <dbReference type="EMBL" id="GAA1926037.1"/>
    </source>
</evidence>
<dbReference type="Proteomes" id="UP001501612">
    <property type="component" value="Unassembled WGS sequence"/>
</dbReference>
<gene>
    <name evidence="1" type="ORF">GCM10009737_29820</name>
</gene>
<protein>
    <submittedName>
        <fullName evidence="1">Uncharacterized protein</fullName>
    </submittedName>
</protein>
<keyword evidence="2" id="KW-1185">Reference proteome</keyword>
<proteinExistence type="predicted"/>
<evidence type="ECO:0000313" key="2">
    <source>
        <dbReference type="Proteomes" id="UP001501612"/>
    </source>
</evidence>